<dbReference type="InterPro" id="IPR002656">
    <property type="entry name" value="Acyl_transf_3_dom"/>
</dbReference>
<feature type="transmembrane region" description="Helical" evidence="7">
    <location>
        <begin position="291"/>
        <end position="309"/>
    </location>
</feature>
<name>A0A9X1ZX77_9BACI</name>
<comment type="similarity">
    <text evidence="2">Belongs to the acyltransferase 3 family.</text>
</comment>
<accession>A0A9X1ZX77</accession>
<keyword evidence="10" id="KW-1185">Reference proteome</keyword>
<evidence type="ECO:0000259" key="8">
    <source>
        <dbReference type="Pfam" id="PF01757"/>
    </source>
</evidence>
<feature type="transmembrane region" description="Helical" evidence="7">
    <location>
        <begin position="90"/>
        <end position="107"/>
    </location>
</feature>
<keyword evidence="4 7" id="KW-0812">Transmembrane</keyword>
<dbReference type="EMBL" id="JAKRYL010000002">
    <property type="protein sequence ID" value="MCL7746016.1"/>
    <property type="molecule type" value="Genomic_DNA"/>
</dbReference>
<protein>
    <submittedName>
        <fullName evidence="9">Acyltransferase family protein</fullName>
    </submittedName>
</protein>
<feature type="domain" description="Acyltransferase 3" evidence="8">
    <location>
        <begin position="7"/>
        <end position="332"/>
    </location>
</feature>
<evidence type="ECO:0000313" key="9">
    <source>
        <dbReference type="EMBL" id="MCL7746016.1"/>
    </source>
</evidence>
<reference evidence="9" key="1">
    <citation type="submission" date="2022-02" db="EMBL/GenBank/DDBJ databases">
        <title>Halalkalibacter sp. nov. isolated from Lonar Lake, India.</title>
        <authorList>
            <person name="Joshi A."/>
            <person name="Thite S."/>
            <person name="Lodha T."/>
        </authorList>
    </citation>
    <scope>NUCLEOTIDE SEQUENCE</scope>
    <source>
        <strain evidence="9">MEB205</strain>
    </source>
</reference>
<gene>
    <name evidence="9" type="ORF">MF646_02660</name>
</gene>
<feature type="transmembrane region" description="Helical" evidence="7">
    <location>
        <begin position="12"/>
        <end position="30"/>
    </location>
</feature>
<evidence type="ECO:0000256" key="1">
    <source>
        <dbReference type="ARBA" id="ARBA00004651"/>
    </source>
</evidence>
<sequence>MGKKHINEISFLRSIACLSIVLLHSIAWGMEYVGFLLNLPEYSEMILDSINVFLYYGTPTFIFITAFILGYSYKEKASIPKGFLTKRLKFILIPYVFMAFLYAAPYSLLSLEQYTVKVLLNIFIGDFHAYFVLIIFQFYILFVLCKKWLDHAHPSKVIFYSLLINGAYLFIFNFTKPLDFVFSDYVWDRFYWIPFPGWIFYFSIAYYIGQNYETFIRYIQKYKAIVIAAPFVTGIALLYFYHSGLITIHSSKRIDILFHTLSVIAFVIYVAMKMKRIPSLFMIINKYSYGIYLLHTSYISILIVFFTLLSVNFGIFTILILFVGSTLFSIMTIYYLNRYNFGKYIVGKVDIPKQVKKVTSEAVFASNKQHSNS</sequence>
<dbReference type="GO" id="GO:0016413">
    <property type="term" value="F:O-acetyltransferase activity"/>
    <property type="evidence" value="ECO:0007669"/>
    <property type="project" value="TreeGrafter"/>
</dbReference>
<feature type="transmembrane region" description="Helical" evidence="7">
    <location>
        <begin position="127"/>
        <end position="145"/>
    </location>
</feature>
<feature type="transmembrane region" description="Helical" evidence="7">
    <location>
        <begin position="50"/>
        <end position="69"/>
    </location>
</feature>
<evidence type="ECO:0000313" key="10">
    <source>
        <dbReference type="Proteomes" id="UP001139150"/>
    </source>
</evidence>
<dbReference type="PANTHER" id="PTHR40074">
    <property type="entry name" value="O-ACETYLTRANSFERASE WECH"/>
    <property type="match status" value="1"/>
</dbReference>
<feature type="transmembrane region" description="Helical" evidence="7">
    <location>
        <begin position="157"/>
        <end position="175"/>
    </location>
</feature>
<keyword evidence="3" id="KW-1003">Cell membrane</keyword>
<feature type="transmembrane region" description="Helical" evidence="7">
    <location>
        <begin position="221"/>
        <end position="242"/>
    </location>
</feature>
<evidence type="ECO:0000256" key="6">
    <source>
        <dbReference type="ARBA" id="ARBA00023136"/>
    </source>
</evidence>
<feature type="transmembrane region" description="Helical" evidence="7">
    <location>
        <begin position="254"/>
        <end position="271"/>
    </location>
</feature>
<evidence type="ECO:0000256" key="3">
    <source>
        <dbReference type="ARBA" id="ARBA00022475"/>
    </source>
</evidence>
<dbReference type="GO" id="GO:0009246">
    <property type="term" value="P:enterobacterial common antigen biosynthetic process"/>
    <property type="evidence" value="ECO:0007669"/>
    <property type="project" value="TreeGrafter"/>
</dbReference>
<dbReference type="Proteomes" id="UP001139150">
    <property type="component" value="Unassembled WGS sequence"/>
</dbReference>
<evidence type="ECO:0000256" key="4">
    <source>
        <dbReference type="ARBA" id="ARBA00022692"/>
    </source>
</evidence>
<keyword evidence="6 7" id="KW-0472">Membrane</keyword>
<dbReference type="GO" id="GO:0005886">
    <property type="term" value="C:plasma membrane"/>
    <property type="evidence" value="ECO:0007669"/>
    <property type="project" value="UniProtKB-SubCell"/>
</dbReference>
<keyword evidence="9" id="KW-0012">Acyltransferase</keyword>
<organism evidence="9 10">
    <name type="scientific">Halalkalibacter alkaliphilus</name>
    <dbReference type="NCBI Taxonomy" id="2917993"/>
    <lineage>
        <taxon>Bacteria</taxon>
        <taxon>Bacillati</taxon>
        <taxon>Bacillota</taxon>
        <taxon>Bacilli</taxon>
        <taxon>Bacillales</taxon>
        <taxon>Bacillaceae</taxon>
        <taxon>Halalkalibacter</taxon>
    </lineage>
</organism>
<dbReference type="Pfam" id="PF01757">
    <property type="entry name" value="Acyl_transf_3"/>
    <property type="match status" value="1"/>
</dbReference>
<keyword evidence="5 7" id="KW-1133">Transmembrane helix</keyword>
<dbReference type="RefSeq" id="WP_250094945.1">
    <property type="nucleotide sequence ID" value="NZ_JAKRYL010000002.1"/>
</dbReference>
<keyword evidence="9" id="KW-0808">Transferase</keyword>
<dbReference type="PANTHER" id="PTHR40074:SF2">
    <property type="entry name" value="O-ACETYLTRANSFERASE WECH"/>
    <property type="match status" value="1"/>
</dbReference>
<comment type="caution">
    <text evidence="9">The sequence shown here is derived from an EMBL/GenBank/DDBJ whole genome shotgun (WGS) entry which is preliminary data.</text>
</comment>
<evidence type="ECO:0000256" key="2">
    <source>
        <dbReference type="ARBA" id="ARBA00007400"/>
    </source>
</evidence>
<evidence type="ECO:0000256" key="5">
    <source>
        <dbReference type="ARBA" id="ARBA00022989"/>
    </source>
</evidence>
<comment type="subcellular location">
    <subcellularLocation>
        <location evidence="1">Cell membrane</location>
        <topology evidence="1">Multi-pass membrane protein</topology>
    </subcellularLocation>
</comment>
<evidence type="ECO:0000256" key="7">
    <source>
        <dbReference type="SAM" id="Phobius"/>
    </source>
</evidence>
<proteinExistence type="inferred from homology"/>
<feature type="transmembrane region" description="Helical" evidence="7">
    <location>
        <begin position="315"/>
        <end position="336"/>
    </location>
</feature>
<dbReference type="AlphaFoldDB" id="A0A9X1ZX77"/>
<feature type="transmembrane region" description="Helical" evidence="7">
    <location>
        <begin position="190"/>
        <end position="209"/>
    </location>
</feature>